<dbReference type="EMBL" id="FNCI01000012">
    <property type="protein sequence ID" value="SDG39745.1"/>
    <property type="molecule type" value="Genomic_DNA"/>
</dbReference>
<dbReference type="Proteomes" id="UP000198641">
    <property type="component" value="Unassembled WGS sequence"/>
</dbReference>
<name>A0A1G7TWP0_9GAMM</name>
<dbReference type="STRING" id="284577.SAMN05216571_11214"/>
<gene>
    <name evidence="3" type="ORF">SAMN05216571_11214</name>
</gene>
<organism evidence="3 4">
    <name type="scientific">Onishia taeanensis</name>
    <dbReference type="NCBI Taxonomy" id="284577"/>
    <lineage>
        <taxon>Bacteria</taxon>
        <taxon>Pseudomonadati</taxon>
        <taxon>Pseudomonadota</taxon>
        <taxon>Gammaproteobacteria</taxon>
        <taxon>Oceanospirillales</taxon>
        <taxon>Halomonadaceae</taxon>
        <taxon>Onishia</taxon>
    </lineage>
</organism>
<evidence type="ECO:0000256" key="1">
    <source>
        <dbReference type="SAM" id="MobiDB-lite"/>
    </source>
</evidence>
<feature type="compositionally biased region" description="Basic and acidic residues" evidence="1">
    <location>
        <begin position="174"/>
        <end position="191"/>
    </location>
</feature>
<evidence type="ECO:0000313" key="4">
    <source>
        <dbReference type="Proteomes" id="UP000198641"/>
    </source>
</evidence>
<keyword evidence="4" id="KW-1185">Reference proteome</keyword>
<evidence type="ECO:0000313" key="3">
    <source>
        <dbReference type="EMBL" id="SDG39745.1"/>
    </source>
</evidence>
<protein>
    <submittedName>
        <fullName evidence="3">Uncharacterized protein</fullName>
    </submittedName>
</protein>
<feature type="region of interest" description="Disordered" evidence="1">
    <location>
        <begin position="54"/>
        <end position="77"/>
    </location>
</feature>
<feature type="region of interest" description="Disordered" evidence="1">
    <location>
        <begin position="171"/>
        <end position="191"/>
    </location>
</feature>
<proteinExistence type="predicted"/>
<keyword evidence="2" id="KW-0732">Signal</keyword>
<sequence>MPPTLKRLALLLAPGLMLPSLAMGDTLRLPSEARLDVQVVDTLSLSQATPSQANVLLKPATGRRSGDSPSNADGQEAAHALPSHCLITSDARLVEGRIRLSANSLTCIGLMGDAREIYSGKLSAAAREANGDFGVEATCTASNEQGCQSVELRPAHAFQLELGQALAIEAQDNPSRRLNEQRLHADEAPAQ</sequence>
<feature type="chain" id="PRO_5011517792" evidence="2">
    <location>
        <begin position="23"/>
        <end position="191"/>
    </location>
</feature>
<evidence type="ECO:0000256" key="2">
    <source>
        <dbReference type="SAM" id="SignalP"/>
    </source>
</evidence>
<dbReference type="AlphaFoldDB" id="A0A1G7TWP0"/>
<accession>A0A1G7TWP0</accession>
<dbReference type="RefSeq" id="WP_092527313.1">
    <property type="nucleotide sequence ID" value="NZ_FNCI01000012.1"/>
</dbReference>
<feature type="signal peptide" evidence="2">
    <location>
        <begin position="1"/>
        <end position="22"/>
    </location>
</feature>
<reference evidence="3 4" key="1">
    <citation type="submission" date="2016-10" db="EMBL/GenBank/DDBJ databases">
        <authorList>
            <person name="de Groot N.N."/>
        </authorList>
    </citation>
    <scope>NUCLEOTIDE SEQUENCE [LARGE SCALE GENOMIC DNA]</scope>
    <source>
        <strain evidence="3 4">BH539</strain>
    </source>
</reference>
<dbReference type="OrthoDB" id="6118120at2"/>